<comment type="subcellular location">
    <subcellularLocation>
        <location evidence="1">Cell membrane</location>
        <topology evidence="1">Multi-pass membrane protein</topology>
    </subcellularLocation>
</comment>
<keyword evidence="5" id="KW-0297">G-protein coupled receptor</keyword>
<organism evidence="12 13">
    <name type="scientific">Nematostella vectensis</name>
    <name type="common">Starlet sea anemone</name>
    <dbReference type="NCBI Taxonomy" id="45351"/>
    <lineage>
        <taxon>Eukaryota</taxon>
        <taxon>Metazoa</taxon>
        <taxon>Cnidaria</taxon>
        <taxon>Anthozoa</taxon>
        <taxon>Hexacorallia</taxon>
        <taxon>Actiniaria</taxon>
        <taxon>Edwardsiidae</taxon>
        <taxon>Nematostella</taxon>
    </lineage>
</organism>
<reference evidence="12 13" key="1">
    <citation type="journal article" date="2007" name="Science">
        <title>Sea anemone genome reveals ancestral eumetazoan gene repertoire and genomic organization.</title>
        <authorList>
            <person name="Putnam N.H."/>
            <person name="Srivastava M."/>
            <person name="Hellsten U."/>
            <person name="Dirks B."/>
            <person name="Chapman J."/>
            <person name="Salamov A."/>
            <person name="Terry A."/>
            <person name="Shapiro H."/>
            <person name="Lindquist E."/>
            <person name="Kapitonov V.V."/>
            <person name="Jurka J."/>
            <person name="Genikhovich G."/>
            <person name="Grigoriev I.V."/>
            <person name="Lucas S.M."/>
            <person name="Steele R.E."/>
            <person name="Finnerty J.R."/>
            <person name="Technau U."/>
            <person name="Martindale M.Q."/>
            <person name="Rokhsar D.S."/>
        </authorList>
    </citation>
    <scope>NUCLEOTIDE SEQUENCE [LARGE SCALE GENOMIC DNA]</scope>
    <source>
        <strain evidence="13">CH2 X CH6</strain>
    </source>
</reference>
<dbReference type="PANTHER" id="PTHR24246">
    <property type="entry name" value="OLFACTORY RECEPTOR AND ADENOSINE RECEPTOR"/>
    <property type="match status" value="1"/>
</dbReference>
<feature type="domain" description="G-protein coupled receptors family 1 profile" evidence="11">
    <location>
        <begin position="20"/>
        <end position="267"/>
    </location>
</feature>
<evidence type="ECO:0000256" key="8">
    <source>
        <dbReference type="ARBA" id="ARBA00023180"/>
    </source>
</evidence>
<evidence type="ECO:0000256" key="4">
    <source>
        <dbReference type="ARBA" id="ARBA00022989"/>
    </source>
</evidence>
<evidence type="ECO:0000256" key="5">
    <source>
        <dbReference type="ARBA" id="ARBA00023040"/>
    </source>
</evidence>
<evidence type="ECO:0000313" key="12">
    <source>
        <dbReference type="EMBL" id="EDO40590.1"/>
    </source>
</evidence>
<dbReference type="PROSITE" id="PS50262">
    <property type="entry name" value="G_PROTEIN_RECEP_F1_2"/>
    <property type="match status" value="1"/>
</dbReference>
<feature type="transmembrane region" description="Helical" evidence="10">
    <location>
        <begin position="6"/>
        <end position="28"/>
    </location>
</feature>
<evidence type="ECO:0000256" key="1">
    <source>
        <dbReference type="ARBA" id="ARBA00004651"/>
    </source>
</evidence>
<evidence type="ECO:0000313" key="13">
    <source>
        <dbReference type="Proteomes" id="UP000001593"/>
    </source>
</evidence>
<dbReference type="Pfam" id="PF00001">
    <property type="entry name" value="7tm_1"/>
    <property type="match status" value="1"/>
</dbReference>
<evidence type="ECO:0000256" key="9">
    <source>
        <dbReference type="ARBA" id="ARBA00023224"/>
    </source>
</evidence>
<dbReference type="FunFam" id="1.20.1070.10:FF:000598">
    <property type="entry name" value="Predicted protein"/>
    <property type="match status" value="1"/>
</dbReference>
<proteinExistence type="predicted"/>
<dbReference type="GO" id="GO:0007268">
    <property type="term" value="P:chemical synaptic transmission"/>
    <property type="evidence" value="ECO:0000318"/>
    <property type="project" value="GO_Central"/>
</dbReference>
<dbReference type="GO" id="GO:0005886">
    <property type="term" value="C:plasma membrane"/>
    <property type="evidence" value="ECO:0000318"/>
    <property type="project" value="GO_Central"/>
</dbReference>
<feature type="transmembrane region" description="Helical" evidence="10">
    <location>
        <begin position="156"/>
        <end position="179"/>
    </location>
</feature>
<feature type="transmembrane region" description="Helical" evidence="10">
    <location>
        <begin position="81"/>
        <end position="97"/>
    </location>
</feature>
<dbReference type="InterPro" id="IPR017452">
    <property type="entry name" value="GPCR_Rhodpsn_7TM"/>
</dbReference>
<keyword evidence="3 10" id="KW-0812">Transmembrane</keyword>
<keyword evidence="9" id="KW-0807">Transducer</keyword>
<keyword evidence="4 10" id="KW-1133">Transmembrane helix</keyword>
<keyword evidence="8" id="KW-0325">Glycoprotein</keyword>
<keyword evidence="6 10" id="KW-0472">Membrane</keyword>
<dbReference type="GO" id="GO:0030425">
    <property type="term" value="C:dendrite"/>
    <property type="evidence" value="ECO:0000318"/>
    <property type="project" value="GO_Central"/>
</dbReference>
<dbReference type="OMA" id="MDVCQRF"/>
<evidence type="ECO:0000256" key="6">
    <source>
        <dbReference type="ARBA" id="ARBA00023136"/>
    </source>
</evidence>
<keyword evidence="13" id="KW-1185">Reference proteome</keyword>
<dbReference type="Gene3D" id="1.20.1070.10">
    <property type="entry name" value="Rhodopsin 7-helix transmembrane proteins"/>
    <property type="match status" value="1"/>
</dbReference>
<dbReference type="GO" id="GO:0004993">
    <property type="term" value="F:G protein-coupled serotonin receptor activity"/>
    <property type="evidence" value="ECO:0000318"/>
    <property type="project" value="GO_Central"/>
</dbReference>
<gene>
    <name evidence="12" type="ORF">NEMVEDRAFT_v1g207742</name>
</gene>
<dbReference type="OrthoDB" id="5968401at2759"/>
<evidence type="ECO:0000256" key="2">
    <source>
        <dbReference type="ARBA" id="ARBA00022475"/>
    </source>
</evidence>
<evidence type="ECO:0000256" key="7">
    <source>
        <dbReference type="ARBA" id="ARBA00023170"/>
    </source>
</evidence>
<evidence type="ECO:0000256" key="10">
    <source>
        <dbReference type="SAM" id="Phobius"/>
    </source>
</evidence>
<dbReference type="GO" id="GO:0045202">
    <property type="term" value="C:synapse"/>
    <property type="evidence" value="ECO:0007669"/>
    <property type="project" value="GOC"/>
</dbReference>
<evidence type="ECO:0000256" key="3">
    <source>
        <dbReference type="ARBA" id="ARBA00022692"/>
    </source>
</evidence>
<dbReference type="PhylomeDB" id="A7S6V7"/>
<dbReference type="PANTHER" id="PTHR24246:SF27">
    <property type="entry name" value="ADENOSINE RECEPTOR, ISOFORM A"/>
    <property type="match status" value="1"/>
</dbReference>
<dbReference type="InParanoid" id="A7S6V7"/>
<accession>A7S6V7</accession>
<dbReference type="KEGG" id="nve:5512321"/>
<dbReference type="GO" id="GO:0030594">
    <property type="term" value="F:neurotransmitter receptor activity"/>
    <property type="evidence" value="ECO:0000318"/>
    <property type="project" value="GO_Central"/>
</dbReference>
<dbReference type="HOGENOM" id="CLU_009579_3_6_1"/>
<feature type="transmembrane region" description="Helical" evidence="10">
    <location>
        <begin position="212"/>
        <end position="232"/>
    </location>
</feature>
<name>A7S6V7_NEMVE</name>
<dbReference type="eggNOG" id="KOG3656">
    <property type="taxonomic scope" value="Eukaryota"/>
</dbReference>
<dbReference type="AlphaFoldDB" id="A7S6V7"/>
<evidence type="ECO:0000259" key="11">
    <source>
        <dbReference type="PROSITE" id="PS50262"/>
    </source>
</evidence>
<dbReference type="InterPro" id="IPR000276">
    <property type="entry name" value="GPCR_Rhodpsn"/>
</dbReference>
<dbReference type="GO" id="GO:0007187">
    <property type="term" value="P:G protein-coupled receptor signaling pathway, coupled to cyclic nucleotide second messenger"/>
    <property type="evidence" value="ECO:0000318"/>
    <property type="project" value="GO_Central"/>
</dbReference>
<keyword evidence="2" id="KW-1003">Cell membrane</keyword>
<sequence length="284" mass="32645">MVTRLVFGSLALLGLLIVAANVTVFFLFWRRSSLRVKTNYILASLAFSDCMSGLLAIPLLIACSSMSVYDEVVCVGMDVCQRFLVISTILHLTTAVLERYFKIVNSFRHRSVVTKCRVVIVVVLIWLLTLITALAQTTWSNHPRASEIYLTYDITVLVVLVVLPFISIMVAYTSMFLIIKRGKMRRKKLSGHHAVCLPSSNKKYKQNERKAVTVYFVMALCFAVGWFPYFVLTILDDLKFEIDIPFWLTVMFLYLKYATSLVDPLLFTFFKEDFQRALKSLRRR</sequence>
<keyword evidence="7" id="KW-0675">Receptor</keyword>
<feature type="transmembrane region" description="Helical" evidence="10">
    <location>
        <begin position="40"/>
        <end position="61"/>
    </location>
</feature>
<dbReference type="Proteomes" id="UP000001593">
    <property type="component" value="Unassembled WGS sequence"/>
</dbReference>
<dbReference type="PRINTS" id="PR00237">
    <property type="entry name" value="GPCRRHODOPSN"/>
</dbReference>
<feature type="transmembrane region" description="Helical" evidence="10">
    <location>
        <begin position="118"/>
        <end position="136"/>
    </location>
</feature>
<protein>
    <recommendedName>
        <fullName evidence="11">G-protein coupled receptors family 1 profile domain-containing protein</fullName>
    </recommendedName>
</protein>
<dbReference type="EMBL" id="DS469589">
    <property type="protein sequence ID" value="EDO40590.1"/>
    <property type="molecule type" value="Genomic_DNA"/>
</dbReference>
<dbReference type="SUPFAM" id="SSF81321">
    <property type="entry name" value="Family A G protein-coupled receptor-like"/>
    <property type="match status" value="1"/>
</dbReference>
<feature type="transmembrane region" description="Helical" evidence="10">
    <location>
        <begin position="244"/>
        <end position="270"/>
    </location>
</feature>
<dbReference type="CDD" id="cd00637">
    <property type="entry name" value="7tm_classA_rhodopsin-like"/>
    <property type="match status" value="1"/>
</dbReference>
<dbReference type="STRING" id="45351.A7S6V7"/>